<dbReference type="OrthoDB" id="848707at2759"/>
<organism evidence="2 3">
    <name type="scientific">Handroanthus impetiginosus</name>
    <dbReference type="NCBI Taxonomy" id="429701"/>
    <lineage>
        <taxon>Eukaryota</taxon>
        <taxon>Viridiplantae</taxon>
        <taxon>Streptophyta</taxon>
        <taxon>Embryophyta</taxon>
        <taxon>Tracheophyta</taxon>
        <taxon>Spermatophyta</taxon>
        <taxon>Magnoliopsida</taxon>
        <taxon>eudicotyledons</taxon>
        <taxon>Gunneridae</taxon>
        <taxon>Pentapetalae</taxon>
        <taxon>asterids</taxon>
        <taxon>lamiids</taxon>
        <taxon>Lamiales</taxon>
        <taxon>Bignoniaceae</taxon>
        <taxon>Crescentiina</taxon>
        <taxon>Tabebuia alliance</taxon>
        <taxon>Handroanthus</taxon>
    </lineage>
</organism>
<keyword evidence="3" id="KW-1185">Reference proteome</keyword>
<feature type="compositionally biased region" description="Low complexity" evidence="1">
    <location>
        <begin position="53"/>
        <end position="67"/>
    </location>
</feature>
<feature type="compositionally biased region" description="Polar residues" evidence="1">
    <location>
        <begin position="71"/>
        <end position="80"/>
    </location>
</feature>
<comment type="caution">
    <text evidence="2">The sequence shown here is derived from an EMBL/GenBank/DDBJ whole genome shotgun (WGS) entry which is preliminary data.</text>
</comment>
<name>A0A2G9G861_9LAMI</name>
<gene>
    <name evidence="2" type="ORF">CDL12_26016</name>
</gene>
<sequence length="426" mass="47681">MKTHKKFKPCRKSKPKSSKPNKPSTPSSDKTKIKPIPLSIIHPPASLNWRKNPSASSSSSEPNRSPPIGMGSNSAKQCHGSSPKPLPKSLFENKADFVEKTANSLSDNVNEAIMDFTTPPSPFQAPGNQYPIPPSSITDWKFSAVPDALKFSSESAKHNYLTSFSSRKLNRGRGVLFSSIPESIVVDWIRGLEWDRITSVEVCYLHLVKLFYANLEIVIDDSENVFGEWNTPEYTLADLCNIFWEGKTYPFSGAKALNNMSMDHFFLHKLIFCTLLPGATTSRGHSTDINTMSMYLTFMAVHGRPVNLGFVLLKYIAYSAMEPPRERRIIDLNSLRKMRIQHSETDGWYRGVKKKDPVEVSSSADSPLRKRTRSSHSTVPPTNPAIALLQDSLASLHAKIDSQSTTILELSNQVEKLRKKLAKRSR</sequence>
<proteinExistence type="predicted"/>
<dbReference type="AlphaFoldDB" id="A0A2G9G861"/>
<feature type="region of interest" description="Disordered" evidence="1">
    <location>
        <begin position="1"/>
        <end position="89"/>
    </location>
</feature>
<dbReference type="Proteomes" id="UP000231279">
    <property type="component" value="Unassembled WGS sequence"/>
</dbReference>
<evidence type="ECO:0000256" key="1">
    <source>
        <dbReference type="SAM" id="MobiDB-lite"/>
    </source>
</evidence>
<evidence type="ECO:0000313" key="2">
    <source>
        <dbReference type="EMBL" id="PIN01474.1"/>
    </source>
</evidence>
<protein>
    <submittedName>
        <fullName evidence="2">Uncharacterized protein</fullName>
    </submittedName>
</protein>
<evidence type="ECO:0000313" key="3">
    <source>
        <dbReference type="Proteomes" id="UP000231279"/>
    </source>
</evidence>
<feature type="compositionally biased region" description="Basic residues" evidence="1">
    <location>
        <begin position="1"/>
        <end position="19"/>
    </location>
</feature>
<dbReference type="EMBL" id="NKXS01006405">
    <property type="protein sequence ID" value="PIN01474.1"/>
    <property type="molecule type" value="Genomic_DNA"/>
</dbReference>
<accession>A0A2G9G861</accession>
<reference evidence="3" key="1">
    <citation type="journal article" date="2018" name="Gigascience">
        <title>Genome assembly of the Pink Ipe (Handroanthus impetiginosus, Bignoniaceae), a highly valued, ecologically keystone Neotropical timber forest tree.</title>
        <authorList>
            <person name="Silva-Junior O.B."/>
            <person name="Grattapaglia D."/>
            <person name="Novaes E."/>
            <person name="Collevatti R.G."/>
        </authorList>
    </citation>
    <scope>NUCLEOTIDE SEQUENCE [LARGE SCALE GENOMIC DNA]</scope>
    <source>
        <strain evidence="3">cv. UFG-1</strain>
    </source>
</reference>
<feature type="region of interest" description="Disordered" evidence="1">
    <location>
        <begin position="359"/>
        <end position="383"/>
    </location>
</feature>